<dbReference type="InterPro" id="IPR015269">
    <property type="entry name" value="UPF0029_Impact_C"/>
</dbReference>
<evidence type="ECO:0000259" key="2">
    <source>
        <dbReference type="Pfam" id="PF01205"/>
    </source>
</evidence>
<gene>
    <name evidence="4" type="ORF">HIJ39_13725</name>
</gene>
<dbReference type="Pfam" id="PF01205">
    <property type="entry name" value="Impact_N"/>
    <property type="match status" value="1"/>
</dbReference>
<name>A0A7Y0L6L7_9FIRM</name>
<reference evidence="4 5" key="1">
    <citation type="submission" date="2020-04" db="EMBL/GenBank/DDBJ databases">
        <authorList>
            <person name="Zhang R."/>
            <person name="Schippers A."/>
        </authorList>
    </citation>
    <scope>NUCLEOTIDE SEQUENCE [LARGE SCALE GENOMIC DNA]</scope>
    <source>
        <strain evidence="4 5">DSM 109850</strain>
    </source>
</reference>
<comment type="caution">
    <text evidence="4">The sequence shown here is derived from an EMBL/GenBank/DDBJ whole genome shotgun (WGS) entry which is preliminary data.</text>
</comment>
<dbReference type="SUPFAM" id="SSF54211">
    <property type="entry name" value="Ribosomal protein S5 domain 2-like"/>
    <property type="match status" value="1"/>
</dbReference>
<dbReference type="PANTHER" id="PTHR16301">
    <property type="entry name" value="IMPACT-RELATED"/>
    <property type="match status" value="1"/>
</dbReference>
<protein>
    <submittedName>
        <fullName evidence="4">YigZ family protein</fullName>
    </submittedName>
</protein>
<feature type="domain" description="Impact N-terminal" evidence="2">
    <location>
        <begin position="16"/>
        <end position="118"/>
    </location>
</feature>
<dbReference type="InterPro" id="IPR020568">
    <property type="entry name" value="Ribosomal_Su5_D2-typ_SF"/>
</dbReference>
<evidence type="ECO:0000313" key="4">
    <source>
        <dbReference type="EMBL" id="NMP23400.1"/>
    </source>
</evidence>
<dbReference type="InterPro" id="IPR001498">
    <property type="entry name" value="Impact_N"/>
</dbReference>
<dbReference type="Proteomes" id="UP000533476">
    <property type="component" value="Unassembled WGS sequence"/>
</dbReference>
<dbReference type="GO" id="GO:0005737">
    <property type="term" value="C:cytoplasm"/>
    <property type="evidence" value="ECO:0007669"/>
    <property type="project" value="TreeGrafter"/>
</dbReference>
<dbReference type="Gene3D" id="3.30.230.30">
    <property type="entry name" value="Impact, N-terminal domain"/>
    <property type="match status" value="1"/>
</dbReference>
<dbReference type="Pfam" id="PF09186">
    <property type="entry name" value="DUF1949"/>
    <property type="match status" value="1"/>
</dbReference>
<dbReference type="InterPro" id="IPR035647">
    <property type="entry name" value="EFG_III/V"/>
</dbReference>
<dbReference type="PANTHER" id="PTHR16301:SF20">
    <property type="entry name" value="IMPACT FAMILY MEMBER YIGZ"/>
    <property type="match status" value="1"/>
</dbReference>
<evidence type="ECO:0000259" key="3">
    <source>
        <dbReference type="Pfam" id="PF09186"/>
    </source>
</evidence>
<dbReference type="InterPro" id="IPR036956">
    <property type="entry name" value="Impact_N_sf"/>
</dbReference>
<dbReference type="InterPro" id="IPR023582">
    <property type="entry name" value="Impact"/>
</dbReference>
<dbReference type="GO" id="GO:0006446">
    <property type="term" value="P:regulation of translational initiation"/>
    <property type="evidence" value="ECO:0007669"/>
    <property type="project" value="TreeGrafter"/>
</dbReference>
<comment type="similarity">
    <text evidence="1">Belongs to the IMPACT family.</text>
</comment>
<sequence length="210" mass="23185">MPTVLSSEPAEYLVERSRFIGQTFRLTDPEALAESLEAMKAAYPGANHYTWAYRIDETHLRASDNGEPQGTAGLPMLHILQRQGWEETLVVVVRYFGGIKLGRGGLVHAYQKSAQQALDHTVPGVVKEIRTLQIRIDYASYDRVQHALEPLVTTLDAEFSADVGIRATLEKARWPDVEAALDAAARGSWTCVGTHDALELVPLTDGKTDE</sequence>
<evidence type="ECO:0000256" key="1">
    <source>
        <dbReference type="ARBA" id="ARBA00007665"/>
    </source>
</evidence>
<keyword evidence="5" id="KW-1185">Reference proteome</keyword>
<proteinExistence type="inferred from homology"/>
<dbReference type="SUPFAM" id="SSF54980">
    <property type="entry name" value="EF-G C-terminal domain-like"/>
    <property type="match status" value="1"/>
</dbReference>
<dbReference type="EMBL" id="JABBVZ010000050">
    <property type="protein sequence ID" value="NMP23400.1"/>
    <property type="molecule type" value="Genomic_DNA"/>
</dbReference>
<organism evidence="4 5">
    <name type="scientific">Sulfobacillus harzensis</name>
    <dbReference type="NCBI Taxonomy" id="2729629"/>
    <lineage>
        <taxon>Bacteria</taxon>
        <taxon>Bacillati</taxon>
        <taxon>Bacillota</taxon>
        <taxon>Clostridia</taxon>
        <taxon>Eubacteriales</taxon>
        <taxon>Clostridiales Family XVII. Incertae Sedis</taxon>
        <taxon>Sulfobacillus</taxon>
    </lineage>
</organism>
<evidence type="ECO:0000313" key="5">
    <source>
        <dbReference type="Proteomes" id="UP000533476"/>
    </source>
</evidence>
<dbReference type="AlphaFoldDB" id="A0A7Y0L6L7"/>
<feature type="domain" description="UPF0029" evidence="3">
    <location>
        <begin position="134"/>
        <end position="187"/>
    </location>
</feature>
<accession>A0A7Y0L6L7</accession>